<comment type="caution">
    <text evidence="2">The sequence shown here is derived from an EMBL/GenBank/DDBJ whole genome shotgun (WGS) entry which is preliminary data.</text>
</comment>
<dbReference type="EMBL" id="JBHSAJ010000177">
    <property type="protein sequence ID" value="MFC3938320.1"/>
    <property type="molecule type" value="Genomic_DNA"/>
</dbReference>
<evidence type="ECO:0000313" key="3">
    <source>
        <dbReference type="Proteomes" id="UP001595693"/>
    </source>
</evidence>
<feature type="signal peptide" evidence="1">
    <location>
        <begin position="1"/>
        <end position="20"/>
    </location>
</feature>
<evidence type="ECO:0000313" key="2">
    <source>
        <dbReference type="EMBL" id="MFC3938320.1"/>
    </source>
</evidence>
<organism evidence="2 3">
    <name type="scientific">Acidovorax facilis</name>
    <dbReference type="NCBI Taxonomy" id="12917"/>
    <lineage>
        <taxon>Bacteria</taxon>
        <taxon>Pseudomonadati</taxon>
        <taxon>Pseudomonadota</taxon>
        <taxon>Betaproteobacteria</taxon>
        <taxon>Burkholderiales</taxon>
        <taxon>Comamonadaceae</taxon>
        <taxon>Acidovorax</taxon>
    </lineage>
</organism>
<reference evidence="3" key="1">
    <citation type="journal article" date="2019" name="Int. J. Syst. Evol. Microbiol.">
        <title>The Global Catalogue of Microorganisms (GCM) 10K type strain sequencing project: providing services to taxonomists for standard genome sequencing and annotation.</title>
        <authorList>
            <consortium name="The Broad Institute Genomics Platform"/>
            <consortium name="The Broad Institute Genome Sequencing Center for Infectious Disease"/>
            <person name="Wu L."/>
            <person name="Ma J."/>
        </authorList>
    </citation>
    <scope>NUCLEOTIDE SEQUENCE [LARGE SCALE GENOMIC DNA]</scope>
    <source>
        <strain evidence="3">CCUG 2113</strain>
    </source>
</reference>
<dbReference type="Proteomes" id="UP001595693">
    <property type="component" value="Unassembled WGS sequence"/>
</dbReference>
<protein>
    <submittedName>
        <fullName evidence="2">Uncharacterized protein</fullName>
    </submittedName>
</protein>
<keyword evidence="3" id="KW-1185">Reference proteome</keyword>
<sequence>MNKLAVTLLGAALFAGVASAATDTRADPASRSGTYYGLHPKLGMVKVDRATNAMVVTKRDKERAAASAATPSR</sequence>
<evidence type="ECO:0000256" key="1">
    <source>
        <dbReference type="SAM" id="SignalP"/>
    </source>
</evidence>
<accession>A0ABV8DJY6</accession>
<proteinExistence type="predicted"/>
<gene>
    <name evidence="2" type="ORF">ACFOW3_27235</name>
</gene>
<keyword evidence="1" id="KW-0732">Signal</keyword>
<dbReference type="RefSeq" id="WP_008905311.1">
    <property type="nucleotide sequence ID" value="NZ_JAMXAX010000056.1"/>
</dbReference>
<name>A0ABV8DJY6_9BURK</name>
<feature type="chain" id="PRO_5046673681" evidence="1">
    <location>
        <begin position="21"/>
        <end position="73"/>
    </location>
</feature>